<dbReference type="SUPFAM" id="SSF54928">
    <property type="entry name" value="RNA-binding domain, RBD"/>
    <property type="match status" value="1"/>
</dbReference>
<reference evidence="7" key="1">
    <citation type="submission" date="2025-08" db="UniProtKB">
        <authorList>
            <consortium name="RefSeq"/>
        </authorList>
    </citation>
    <scope>IDENTIFICATION</scope>
    <source>
        <tissue evidence="7">Whole body</tissue>
    </source>
</reference>
<name>A0A8B8GI21_9HEMI</name>
<evidence type="ECO:0000259" key="5">
    <source>
        <dbReference type="PROSITE" id="PS50102"/>
    </source>
</evidence>
<dbReference type="Gene3D" id="3.30.70.330">
    <property type="match status" value="1"/>
</dbReference>
<comment type="subcellular location">
    <subcellularLocation>
        <location evidence="1">Nucleus</location>
    </subcellularLocation>
</comment>
<dbReference type="SMART" id="SM00360">
    <property type="entry name" value="RRM"/>
    <property type="match status" value="1"/>
</dbReference>
<keyword evidence="2 4" id="KW-0694">RNA-binding</keyword>
<feature type="domain" description="RRM" evidence="5">
    <location>
        <begin position="42"/>
        <end position="108"/>
    </location>
</feature>
<dbReference type="GO" id="GO:0010468">
    <property type="term" value="P:regulation of gene expression"/>
    <property type="evidence" value="ECO:0007669"/>
    <property type="project" value="TreeGrafter"/>
</dbReference>
<dbReference type="InterPro" id="IPR035979">
    <property type="entry name" value="RBD_domain_sf"/>
</dbReference>
<dbReference type="PANTHER" id="PTHR48033">
    <property type="entry name" value="RNA-BINDING (RRM/RBD/RNP MOTIFS) FAMILY PROTEIN"/>
    <property type="match status" value="1"/>
</dbReference>
<dbReference type="GO" id="GO:0000785">
    <property type="term" value="C:chromatin"/>
    <property type="evidence" value="ECO:0007669"/>
    <property type="project" value="TreeGrafter"/>
</dbReference>
<dbReference type="GO" id="GO:0005654">
    <property type="term" value="C:nucleoplasm"/>
    <property type="evidence" value="ECO:0007669"/>
    <property type="project" value="TreeGrafter"/>
</dbReference>
<dbReference type="GeneID" id="112692413"/>
<gene>
    <name evidence="7" type="primary">LOC112692413</name>
</gene>
<dbReference type="OrthoDB" id="1875751at2759"/>
<evidence type="ECO:0000256" key="1">
    <source>
        <dbReference type="ARBA" id="ARBA00004123"/>
    </source>
</evidence>
<sequence>MAEYQQHNDPLQQNGWEQHLYDTADNCDYNTNFENPRTMKERKIYVGYIDKNTTEKDLVEHFKQFGEISKITLKIPIAFNRQAFAFILFKDSKAVSKVEVEKIQKRNRYDTKTYENLRKTPSNMYDDEDFLPQNSYVVQAPYYVNIGYNPYNQFSPYGYQCPYYGYPYLYYDYPSYDTYTAADYQNEYYEPFMTDDTLSEITEDRDYNYEYYEPIEIVEEVSENIIEKDIPEMEPVKDEVE</sequence>
<evidence type="ECO:0000256" key="2">
    <source>
        <dbReference type="ARBA" id="ARBA00022884"/>
    </source>
</evidence>
<protein>
    <submittedName>
        <fullName evidence="7">RNA-binding protein Musashi homolog 2-like isoform X2</fullName>
    </submittedName>
</protein>
<evidence type="ECO:0000313" key="7">
    <source>
        <dbReference type="RefSeq" id="XP_025422884.1"/>
    </source>
</evidence>
<dbReference type="Pfam" id="PF00076">
    <property type="entry name" value="RRM_1"/>
    <property type="match status" value="1"/>
</dbReference>
<evidence type="ECO:0000256" key="4">
    <source>
        <dbReference type="PROSITE-ProRule" id="PRU00176"/>
    </source>
</evidence>
<keyword evidence="6" id="KW-1185">Reference proteome</keyword>
<dbReference type="Proteomes" id="UP000694846">
    <property type="component" value="Unplaced"/>
</dbReference>
<evidence type="ECO:0000256" key="3">
    <source>
        <dbReference type="ARBA" id="ARBA00023242"/>
    </source>
</evidence>
<dbReference type="GO" id="GO:0003723">
    <property type="term" value="F:RNA binding"/>
    <property type="evidence" value="ECO:0007669"/>
    <property type="project" value="UniProtKB-UniRule"/>
</dbReference>
<dbReference type="InterPro" id="IPR012677">
    <property type="entry name" value="Nucleotide-bd_a/b_plait_sf"/>
</dbReference>
<dbReference type="InterPro" id="IPR000504">
    <property type="entry name" value="RRM_dom"/>
</dbReference>
<dbReference type="AlphaFoldDB" id="A0A8B8GI21"/>
<organism evidence="6 7">
    <name type="scientific">Sipha flava</name>
    <name type="common">yellow sugarcane aphid</name>
    <dbReference type="NCBI Taxonomy" id="143950"/>
    <lineage>
        <taxon>Eukaryota</taxon>
        <taxon>Metazoa</taxon>
        <taxon>Ecdysozoa</taxon>
        <taxon>Arthropoda</taxon>
        <taxon>Hexapoda</taxon>
        <taxon>Insecta</taxon>
        <taxon>Pterygota</taxon>
        <taxon>Neoptera</taxon>
        <taxon>Paraneoptera</taxon>
        <taxon>Hemiptera</taxon>
        <taxon>Sternorrhyncha</taxon>
        <taxon>Aphidomorpha</taxon>
        <taxon>Aphidoidea</taxon>
        <taxon>Aphididae</taxon>
        <taxon>Sipha</taxon>
    </lineage>
</organism>
<proteinExistence type="predicted"/>
<keyword evidence="3" id="KW-0539">Nucleus</keyword>
<accession>A0A8B8GI21</accession>
<dbReference type="PROSITE" id="PS50102">
    <property type="entry name" value="RRM"/>
    <property type="match status" value="1"/>
</dbReference>
<dbReference type="PANTHER" id="PTHR48033:SF10">
    <property type="entry name" value="RNA-BINDING PROTEIN SQUID"/>
    <property type="match status" value="1"/>
</dbReference>
<evidence type="ECO:0000313" key="6">
    <source>
        <dbReference type="Proteomes" id="UP000694846"/>
    </source>
</evidence>
<dbReference type="RefSeq" id="XP_025422884.1">
    <property type="nucleotide sequence ID" value="XM_025567099.1"/>
</dbReference>